<feature type="compositionally biased region" description="Acidic residues" evidence="5">
    <location>
        <begin position="179"/>
        <end position="216"/>
    </location>
</feature>
<keyword evidence="6" id="KW-0732">Signal</keyword>
<name>A0A7D4P3S0_9GAMM</name>
<feature type="compositionally biased region" description="Low complexity" evidence="5">
    <location>
        <begin position="242"/>
        <end position="252"/>
    </location>
</feature>
<dbReference type="EMBL" id="CP054020">
    <property type="protein sequence ID" value="QKI88375.1"/>
    <property type="molecule type" value="Genomic_DNA"/>
</dbReference>
<evidence type="ECO:0000256" key="4">
    <source>
        <dbReference type="PROSITE-ProRule" id="PRU00433"/>
    </source>
</evidence>
<keyword evidence="1 4" id="KW-0349">Heme</keyword>
<evidence type="ECO:0000256" key="1">
    <source>
        <dbReference type="ARBA" id="ARBA00022617"/>
    </source>
</evidence>
<dbReference type="Proteomes" id="UP000504724">
    <property type="component" value="Chromosome"/>
</dbReference>
<evidence type="ECO:0000259" key="7">
    <source>
        <dbReference type="PROSITE" id="PS51007"/>
    </source>
</evidence>
<keyword evidence="3 4" id="KW-0408">Iron</keyword>
<organism evidence="8 9">
    <name type="scientific">Thiomicrorhabdus xiamenensis</name>
    <dbReference type="NCBI Taxonomy" id="2739063"/>
    <lineage>
        <taxon>Bacteria</taxon>
        <taxon>Pseudomonadati</taxon>
        <taxon>Pseudomonadota</taxon>
        <taxon>Gammaproteobacteria</taxon>
        <taxon>Thiotrichales</taxon>
        <taxon>Piscirickettsiaceae</taxon>
        <taxon>Thiomicrorhabdus</taxon>
    </lineage>
</organism>
<feature type="chain" id="PRO_5029009445" description="Cytochrome c domain-containing protein" evidence="6">
    <location>
        <begin position="24"/>
        <end position="345"/>
    </location>
</feature>
<dbReference type="RefSeq" id="WP_173283975.1">
    <property type="nucleotide sequence ID" value="NZ_CP054020.1"/>
</dbReference>
<dbReference type="GO" id="GO:0020037">
    <property type="term" value="F:heme binding"/>
    <property type="evidence" value="ECO:0007669"/>
    <property type="project" value="InterPro"/>
</dbReference>
<evidence type="ECO:0000313" key="8">
    <source>
        <dbReference type="EMBL" id="QKI88375.1"/>
    </source>
</evidence>
<feature type="region of interest" description="Disordered" evidence="5">
    <location>
        <begin position="175"/>
        <end position="252"/>
    </location>
</feature>
<dbReference type="SUPFAM" id="SSF46626">
    <property type="entry name" value="Cytochrome c"/>
    <property type="match status" value="1"/>
</dbReference>
<dbReference type="GO" id="GO:0046872">
    <property type="term" value="F:metal ion binding"/>
    <property type="evidence" value="ECO:0007669"/>
    <property type="project" value="UniProtKB-KW"/>
</dbReference>
<dbReference type="KEGG" id="txa:HQN79_01685"/>
<dbReference type="PROSITE" id="PS51007">
    <property type="entry name" value="CYTC"/>
    <property type="match status" value="1"/>
</dbReference>
<dbReference type="InterPro" id="IPR036909">
    <property type="entry name" value="Cyt_c-like_dom_sf"/>
</dbReference>
<evidence type="ECO:0000256" key="6">
    <source>
        <dbReference type="SAM" id="SignalP"/>
    </source>
</evidence>
<dbReference type="InterPro" id="IPR009056">
    <property type="entry name" value="Cyt_c-like_dom"/>
</dbReference>
<dbReference type="GO" id="GO:0009055">
    <property type="term" value="F:electron transfer activity"/>
    <property type="evidence" value="ECO:0007669"/>
    <property type="project" value="InterPro"/>
</dbReference>
<evidence type="ECO:0000313" key="9">
    <source>
        <dbReference type="Proteomes" id="UP000504724"/>
    </source>
</evidence>
<protein>
    <recommendedName>
        <fullName evidence="7">Cytochrome c domain-containing protein</fullName>
    </recommendedName>
</protein>
<sequence>MTNLNARKWPAILTVSSLGLLLAACGGGGSSDITSLSADTATVSGTVPGTLIEAFCADGRYFSTHSVQNGTAEHPFELDLPIGLACRLVMTTNERAQNRIITAIQLQANGETGGNFALNSALNLGYVPLAKDDDGDGIDDISGQNVIDGNGDGVVDAPLQHDLGSNTALMVRQLSNDPLDTDGDDIPDYYEDDDHDGVNNYEDDDDDNDGTPDSSDEDNHDHDGDGIDDDYDRDSDNDGSDDNSSNSTVYTPVETYTVTRGRLLASQCAQCHGTNGHSTTSWDSIAGESAGEIIEEMNEYPTSHIMGAQGIGYTQSEIEDLAAYLSTLSSSESDGEESYEEESDD</sequence>
<evidence type="ECO:0000256" key="3">
    <source>
        <dbReference type="ARBA" id="ARBA00023004"/>
    </source>
</evidence>
<evidence type="ECO:0000256" key="5">
    <source>
        <dbReference type="SAM" id="MobiDB-lite"/>
    </source>
</evidence>
<dbReference type="AlphaFoldDB" id="A0A7D4P3S0"/>
<keyword evidence="2 4" id="KW-0479">Metal-binding</keyword>
<dbReference type="PROSITE" id="PS51257">
    <property type="entry name" value="PROKAR_LIPOPROTEIN"/>
    <property type="match status" value="1"/>
</dbReference>
<dbReference type="Gene3D" id="1.10.760.10">
    <property type="entry name" value="Cytochrome c-like domain"/>
    <property type="match status" value="1"/>
</dbReference>
<proteinExistence type="predicted"/>
<feature type="domain" description="Cytochrome c" evidence="7">
    <location>
        <begin position="241"/>
        <end position="329"/>
    </location>
</feature>
<gene>
    <name evidence="8" type="ORF">HQN79_01685</name>
</gene>
<feature type="signal peptide" evidence="6">
    <location>
        <begin position="1"/>
        <end position="23"/>
    </location>
</feature>
<feature type="compositionally biased region" description="Acidic residues" evidence="5">
    <location>
        <begin position="226"/>
        <end position="241"/>
    </location>
</feature>
<keyword evidence="9" id="KW-1185">Reference proteome</keyword>
<reference evidence="8 9" key="1">
    <citation type="submission" date="2020-05" db="EMBL/GenBank/DDBJ databases">
        <title>Thiomicrorhabdus sediminis sp.nov. and Thiomicrorhabdus xiamenensis sp.nov., novel sulfur-oxidizing bacteria isolated from coastal sediment.</title>
        <authorList>
            <person name="Liu X."/>
        </authorList>
    </citation>
    <scope>NUCLEOTIDE SEQUENCE [LARGE SCALE GENOMIC DNA]</scope>
    <source>
        <strain evidence="8 9">G2</strain>
    </source>
</reference>
<accession>A0A7D4P3S0</accession>
<evidence type="ECO:0000256" key="2">
    <source>
        <dbReference type="ARBA" id="ARBA00022723"/>
    </source>
</evidence>